<gene>
    <name evidence="1" type="ORF">S01H4_13804</name>
</gene>
<name>X0YLY1_9ZZZZ</name>
<protein>
    <submittedName>
        <fullName evidence="1">Uncharacterized protein</fullName>
    </submittedName>
</protein>
<dbReference type="AlphaFoldDB" id="X0YLY1"/>
<organism evidence="1">
    <name type="scientific">marine sediment metagenome</name>
    <dbReference type="NCBI Taxonomy" id="412755"/>
    <lineage>
        <taxon>unclassified sequences</taxon>
        <taxon>metagenomes</taxon>
        <taxon>ecological metagenomes</taxon>
    </lineage>
</organism>
<proteinExistence type="predicted"/>
<sequence length="140" mass="15244">MSGSNVAIEVDDVVDMGYTDITDANGQFDISYTIDEFLDVFTSHKIEVIVTDTEPGGPGSEVEYPHFYTIFVNATSNFYIDSVSSDNPSVAKLTGENFNIVGSINFDNGQGIPFASVNYYWFDGVTIISQGSNVTDISVH</sequence>
<comment type="caution">
    <text evidence="1">The sequence shown here is derived from an EMBL/GenBank/DDBJ whole genome shotgun (WGS) entry which is preliminary data.</text>
</comment>
<accession>X0YLY1</accession>
<reference evidence="1" key="1">
    <citation type="journal article" date="2014" name="Front. Microbiol.">
        <title>High frequency of phylogenetically diverse reductive dehalogenase-homologous genes in deep subseafloor sedimentary metagenomes.</title>
        <authorList>
            <person name="Kawai M."/>
            <person name="Futagami T."/>
            <person name="Toyoda A."/>
            <person name="Takaki Y."/>
            <person name="Nishi S."/>
            <person name="Hori S."/>
            <person name="Arai W."/>
            <person name="Tsubouchi T."/>
            <person name="Morono Y."/>
            <person name="Uchiyama I."/>
            <person name="Ito T."/>
            <person name="Fujiyama A."/>
            <person name="Inagaki F."/>
            <person name="Takami H."/>
        </authorList>
    </citation>
    <scope>NUCLEOTIDE SEQUENCE</scope>
    <source>
        <strain evidence="1">Expedition CK06-06</strain>
    </source>
</reference>
<evidence type="ECO:0000313" key="1">
    <source>
        <dbReference type="EMBL" id="GAG57309.1"/>
    </source>
</evidence>
<dbReference type="EMBL" id="BART01006071">
    <property type="protein sequence ID" value="GAG57309.1"/>
    <property type="molecule type" value="Genomic_DNA"/>
</dbReference>